<dbReference type="Proteomes" id="UP000541444">
    <property type="component" value="Unassembled WGS sequence"/>
</dbReference>
<sequence>MDADFTYLARAWVTTFVQTNGRTKGFTFYQKINIFFNRDPECPTRRSCVSTKSQCYALNA</sequence>
<keyword evidence="2" id="KW-1185">Reference proteome</keyword>
<dbReference type="AlphaFoldDB" id="A0A7J7MPA0"/>
<comment type="caution">
    <text evidence="1">The sequence shown here is derived from an EMBL/GenBank/DDBJ whole genome shotgun (WGS) entry which is preliminary data.</text>
</comment>
<protein>
    <submittedName>
        <fullName evidence="1">Uncharacterized protein</fullName>
    </submittedName>
</protein>
<accession>A0A7J7MPA0</accession>
<gene>
    <name evidence="1" type="ORF">GIB67_002426</name>
</gene>
<reference evidence="1 2" key="1">
    <citation type="journal article" date="2020" name="IScience">
        <title>Genome Sequencing of the Endangered Kingdonia uniflora (Circaeasteraceae, Ranunculales) Reveals Potential Mechanisms of Evolutionary Specialization.</title>
        <authorList>
            <person name="Sun Y."/>
            <person name="Deng T."/>
            <person name="Zhang A."/>
            <person name="Moore M.J."/>
            <person name="Landis J.B."/>
            <person name="Lin N."/>
            <person name="Zhang H."/>
            <person name="Zhang X."/>
            <person name="Huang J."/>
            <person name="Zhang X."/>
            <person name="Sun H."/>
            <person name="Wang H."/>
        </authorList>
    </citation>
    <scope>NUCLEOTIDE SEQUENCE [LARGE SCALE GENOMIC DNA]</scope>
    <source>
        <strain evidence="1">TB1705</strain>
        <tissue evidence="1">Leaf</tissue>
    </source>
</reference>
<proteinExistence type="predicted"/>
<evidence type="ECO:0000313" key="2">
    <source>
        <dbReference type="Proteomes" id="UP000541444"/>
    </source>
</evidence>
<dbReference type="OrthoDB" id="674687at2759"/>
<organism evidence="1 2">
    <name type="scientific">Kingdonia uniflora</name>
    <dbReference type="NCBI Taxonomy" id="39325"/>
    <lineage>
        <taxon>Eukaryota</taxon>
        <taxon>Viridiplantae</taxon>
        <taxon>Streptophyta</taxon>
        <taxon>Embryophyta</taxon>
        <taxon>Tracheophyta</taxon>
        <taxon>Spermatophyta</taxon>
        <taxon>Magnoliopsida</taxon>
        <taxon>Ranunculales</taxon>
        <taxon>Circaeasteraceae</taxon>
        <taxon>Kingdonia</taxon>
    </lineage>
</organism>
<evidence type="ECO:0000313" key="1">
    <source>
        <dbReference type="EMBL" id="KAF6156711.1"/>
    </source>
</evidence>
<dbReference type="EMBL" id="JACGCM010001306">
    <property type="protein sequence ID" value="KAF6156711.1"/>
    <property type="molecule type" value="Genomic_DNA"/>
</dbReference>
<name>A0A7J7MPA0_9MAGN</name>